<dbReference type="EMBL" id="CM047899">
    <property type="protein sequence ID" value="KAJ0103582.1"/>
    <property type="molecule type" value="Genomic_DNA"/>
</dbReference>
<comment type="caution">
    <text evidence="1">The sequence shown here is derived from an EMBL/GenBank/DDBJ whole genome shotgun (WGS) entry which is preliminary data.</text>
</comment>
<dbReference type="Proteomes" id="UP001164250">
    <property type="component" value="Chromosome 3"/>
</dbReference>
<proteinExistence type="predicted"/>
<gene>
    <name evidence="1" type="ORF">Patl1_03910</name>
</gene>
<accession>A0ACC1BWR3</accession>
<evidence type="ECO:0000313" key="1">
    <source>
        <dbReference type="EMBL" id="KAJ0103582.1"/>
    </source>
</evidence>
<keyword evidence="2" id="KW-1185">Reference proteome</keyword>
<organism evidence="1 2">
    <name type="scientific">Pistacia atlantica</name>
    <dbReference type="NCBI Taxonomy" id="434234"/>
    <lineage>
        <taxon>Eukaryota</taxon>
        <taxon>Viridiplantae</taxon>
        <taxon>Streptophyta</taxon>
        <taxon>Embryophyta</taxon>
        <taxon>Tracheophyta</taxon>
        <taxon>Spermatophyta</taxon>
        <taxon>Magnoliopsida</taxon>
        <taxon>eudicotyledons</taxon>
        <taxon>Gunneridae</taxon>
        <taxon>Pentapetalae</taxon>
        <taxon>rosids</taxon>
        <taxon>malvids</taxon>
        <taxon>Sapindales</taxon>
        <taxon>Anacardiaceae</taxon>
        <taxon>Pistacia</taxon>
    </lineage>
</organism>
<reference evidence="2" key="1">
    <citation type="journal article" date="2023" name="G3 (Bethesda)">
        <title>Genome assembly and association tests identify interacting loci associated with vigor, precocity, and sex in interspecific pistachio rootstocks.</title>
        <authorList>
            <person name="Palmer W."/>
            <person name="Jacygrad E."/>
            <person name="Sagayaradj S."/>
            <person name="Cavanaugh K."/>
            <person name="Han R."/>
            <person name="Bertier L."/>
            <person name="Beede B."/>
            <person name="Kafkas S."/>
            <person name="Golino D."/>
            <person name="Preece J."/>
            <person name="Michelmore R."/>
        </authorList>
    </citation>
    <scope>NUCLEOTIDE SEQUENCE [LARGE SCALE GENOMIC DNA]</scope>
</reference>
<evidence type="ECO:0000313" key="2">
    <source>
        <dbReference type="Proteomes" id="UP001164250"/>
    </source>
</evidence>
<sequence length="41" mass="4696">MLASFRLYCFEWVIIVGMGGIVYIWWAGLLILMRALGIGFD</sequence>
<name>A0ACC1BWR3_9ROSI</name>
<protein>
    <submittedName>
        <fullName evidence="1">Uncharacterized protein</fullName>
    </submittedName>
</protein>